<keyword evidence="2" id="KW-1185">Reference proteome</keyword>
<evidence type="ECO:0000313" key="2">
    <source>
        <dbReference type="Proteomes" id="UP001169764"/>
    </source>
</evidence>
<comment type="caution">
    <text evidence="1">The sequence shown here is derived from an EMBL/GenBank/DDBJ whole genome shotgun (WGS) entry which is preliminary data.</text>
</comment>
<dbReference type="EMBL" id="JAUOTP010000003">
    <property type="protein sequence ID" value="MDO6414440.1"/>
    <property type="molecule type" value="Genomic_DNA"/>
</dbReference>
<protein>
    <submittedName>
        <fullName evidence="1">Uncharacterized protein</fullName>
    </submittedName>
</protein>
<sequence length="136" mass="14224">MILPGLGGVGETDLLNAMRRAAEGEGILSVPIEAPEGQSLPTMLVSALRTAVLKLDRGQAAMTLAKRGRSSLARFVRVVNGDTLRAGPERIRLLGIDAPDDPTAGAVDPFPNPAQSAKKRSVAATARLRDALATLF</sequence>
<gene>
    <name evidence="1" type="ORF">Q4F19_08620</name>
</gene>
<name>A0ABT8Y806_9SPHN</name>
<evidence type="ECO:0000313" key="1">
    <source>
        <dbReference type="EMBL" id="MDO6414440.1"/>
    </source>
</evidence>
<dbReference type="InterPro" id="IPR035437">
    <property type="entry name" value="SNase_OB-fold_sf"/>
</dbReference>
<organism evidence="1 2">
    <name type="scientific">Sphingomonas natans</name>
    <dbReference type="NCBI Taxonomy" id="3063330"/>
    <lineage>
        <taxon>Bacteria</taxon>
        <taxon>Pseudomonadati</taxon>
        <taxon>Pseudomonadota</taxon>
        <taxon>Alphaproteobacteria</taxon>
        <taxon>Sphingomonadales</taxon>
        <taxon>Sphingomonadaceae</taxon>
        <taxon>Sphingomonas</taxon>
    </lineage>
</organism>
<dbReference type="SUPFAM" id="SSF50199">
    <property type="entry name" value="Staphylococcal nuclease"/>
    <property type="match status" value="1"/>
</dbReference>
<dbReference type="RefSeq" id="WP_303541597.1">
    <property type="nucleotide sequence ID" value="NZ_JAUOTP010000003.1"/>
</dbReference>
<proteinExistence type="predicted"/>
<accession>A0ABT8Y806</accession>
<reference evidence="1" key="1">
    <citation type="submission" date="2023-07" db="EMBL/GenBank/DDBJ databases">
        <authorList>
            <person name="Kim M."/>
        </authorList>
    </citation>
    <scope>NUCLEOTIDE SEQUENCE</scope>
    <source>
        <strain evidence="1">BIUV-7</strain>
    </source>
</reference>
<dbReference type="Proteomes" id="UP001169764">
    <property type="component" value="Unassembled WGS sequence"/>
</dbReference>
<dbReference type="Gene3D" id="2.40.50.90">
    <property type="match status" value="1"/>
</dbReference>